<evidence type="ECO:0000313" key="1">
    <source>
        <dbReference type="EMBL" id="AGP39118.1"/>
    </source>
</evidence>
<organism evidence="1 2">
    <name type="scientific">Sorangium cellulosum So0157-2</name>
    <dbReference type="NCBI Taxonomy" id="1254432"/>
    <lineage>
        <taxon>Bacteria</taxon>
        <taxon>Pseudomonadati</taxon>
        <taxon>Myxococcota</taxon>
        <taxon>Polyangia</taxon>
        <taxon>Polyangiales</taxon>
        <taxon>Polyangiaceae</taxon>
        <taxon>Sorangium</taxon>
    </lineage>
</organism>
<dbReference type="PATRIC" id="fig|1254432.3.peg.7777"/>
<protein>
    <submittedName>
        <fullName evidence="1">Uncharacterized protein</fullName>
    </submittedName>
</protein>
<evidence type="ECO:0000313" key="2">
    <source>
        <dbReference type="Proteomes" id="UP000014803"/>
    </source>
</evidence>
<dbReference type="EMBL" id="CP003969">
    <property type="protein sequence ID" value="AGP39118.1"/>
    <property type="molecule type" value="Genomic_DNA"/>
</dbReference>
<dbReference type="KEGG" id="scu:SCE1572_34325"/>
<dbReference type="HOGENOM" id="CLU_3239737_0_0_7"/>
<proteinExistence type="predicted"/>
<name>S4Y8C0_SORCE</name>
<dbReference type="AlphaFoldDB" id="S4Y8C0"/>
<gene>
    <name evidence="1" type="ORF">SCE1572_34325</name>
</gene>
<accession>S4Y8C0</accession>
<sequence length="43" mass="5053">MQILRSDHVRVERAKPPQRDELFMGEELPLRAAELREIGLPVR</sequence>
<reference evidence="1 2" key="1">
    <citation type="journal article" date="2013" name="Sci. Rep.">
        <title>Extraordinary expansion of a Sorangium cellulosum genome from an alkaline milieu.</title>
        <authorList>
            <person name="Han K."/>
            <person name="Li Z.F."/>
            <person name="Peng R."/>
            <person name="Zhu L.P."/>
            <person name="Zhou T."/>
            <person name="Wang L.G."/>
            <person name="Li S.G."/>
            <person name="Zhang X.B."/>
            <person name="Hu W."/>
            <person name="Wu Z.H."/>
            <person name="Qin N."/>
            <person name="Li Y.Z."/>
        </authorList>
    </citation>
    <scope>NUCLEOTIDE SEQUENCE [LARGE SCALE GENOMIC DNA]</scope>
    <source>
        <strain evidence="1 2">So0157-2</strain>
    </source>
</reference>
<dbReference type="RefSeq" id="WP_020738757.1">
    <property type="nucleotide sequence ID" value="NC_021658.1"/>
</dbReference>
<dbReference type="Proteomes" id="UP000014803">
    <property type="component" value="Chromosome"/>
</dbReference>